<gene>
    <name evidence="3" type="ORF">R6G74_03280</name>
</gene>
<organism evidence="3 4">
    <name type="scientific">Actinotignum timonense</name>
    <dbReference type="NCBI Taxonomy" id="1870995"/>
    <lineage>
        <taxon>Bacteria</taxon>
        <taxon>Bacillati</taxon>
        <taxon>Actinomycetota</taxon>
        <taxon>Actinomycetes</taxon>
        <taxon>Actinomycetales</taxon>
        <taxon>Actinomycetaceae</taxon>
        <taxon>Actinotignum</taxon>
    </lineage>
</organism>
<dbReference type="InterPro" id="IPR036397">
    <property type="entry name" value="RNaseH_sf"/>
</dbReference>
<comment type="caution">
    <text evidence="3">The sequence shown here is derived from an EMBL/GenBank/DDBJ whole genome shotgun (WGS) entry which is preliminary data.</text>
</comment>
<evidence type="ECO:0000256" key="1">
    <source>
        <dbReference type="SAM" id="MobiDB-lite"/>
    </source>
</evidence>
<dbReference type="SUPFAM" id="SSF53098">
    <property type="entry name" value="Ribonuclease H-like"/>
    <property type="match status" value="1"/>
</dbReference>
<keyword evidence="3" id="KW-0269">Exonuclease</keyword>
<dbReference type="PROSITE" id="PS50164">
    <property type="entry name" value="GIY_YIG"/>
    <property type="match status" value="1"/>
</dbReference>
<dbReference type="CDD" id="cd10434">
    <property type="entry name" value="GIY-YIG_UvrC_Cho"/>
    <property type="match status" value="1"/>
</dbReference>
<dbReference type="GO" id="GO:0004527">
    <property type="term" value="F:exonuclease activity"/>
    <property type="evidence" value="ECO:0007669"/>
    <property type="project" value="UniProtKB-KW"/>
</dbReference>
<dbReference type="GO" id="GO:0003676">
    <property type="term" value="F:nucleic acid binding"/>
    <property type="evidence" value="ECO:0007669"/>
    <property type="project" value="InterPro"/>
</dbReference>
<dbReference type="GO" id="GO:0006289">
    <property type="term" value="P:nucleotide-excision repair"/>
    <property type="evidence" value="ECO:0007669"/>
    <property type="project" value="InterPro"/>
</dbReference>
<dbReference type="InterPro" id="IPR050066">
    <property type="entry name" value="UvrABC_protein_C"/>
</dbReference>
<evidence type="ECO:0000313" key="3">
    <source>
        <dbReference type="EMBL" id="MDY5140340.1"/>
    </source>
</evidence>
<proteinExistence type="predicted"/>
<keyword evidence="3" id="KW-0540">Nuclease</keyword>
<dbReference type="SMART" id="SM00479">
    <property type="entry name" value="EXOIII"/>
    <property type="match status" value="1"/>
</dbReference>
<dbReference type="InterPro" id="IPR047296">
    <property type="entry name" value="GIY-YIG_UvrC_Cho"/>
</dbReference>
<dbReference type="EMBL" id="JAWNFV010000005">
    <property type="protein sequence ID" value="MDY5140340.1"/>
    <property type="molecule type" value="Genomic_DNA"/>
</dbReference>
<dbReference type="SUPFAM" id="SSF82771">
    <property type="entry name" value="GIY-YIG endonuclease"/>
    <property type="match status" value="1"/>
</dbReference>
<reference evidence="3" key="1">
    <citation type="submission" date="2023-10" db="EMBL/GenBank/DDBJ databases">
        <title>Whole Genome based description of the genera Actinobaculum and Actinotignum reveals a complex phylogenetic relationship within the species included in the genus Actinotignum.</title>
        <authorList>
            <person name="Jensen C.S."/>
            <person name="Dargis R."/>
            <person name="Kemp M."/>
            <person name="Christensen J.J."/>
        </authorList>
    </citation>
    <scope>NUCLEOTIDE SEQUENCE</scope>
    <source>
        <strain evidence="3">SLA_B245</strain>
    </source>
</reference>
<dbReference type="PANTHER" id="PTHR30562:SF1">
    <property type="entry name" value="UVRABC SYSTEM PROTEIN C"/>
    <property type="match status" value="1"/>
</dbReference>
<dbReference type="CDD" id="cd06127">
    <property type="entry name" value="DEDDh"/>
    <property type="match status" value="1"/>
</dbReference>
<dbReference type="InterPro" id="IPR000305">
    <property type="entry name" value="GIY-YIG_endonuc"/>
</dbReference>
<dbReference type="GO" id="GO:0009380">
    <property type="term" value="C:excinuclease repair complex"/>
    <property type="evidence" value="ECO:0007669"/>
    <property type="project" value="TreeGrafter"/>
</dbReference>
<evidence type="ECO:0000259" key="2">
    <source>
        <dbReference type="PROSITE" id="PS50164"/>
    </source>
</evidence>
<dbReference type="PANTHER" id="PTHR30562">
    <property type="entry name" value="UVRC/OXIDOREDUCTASE"/>
    <property type="match status" value="1"/>
</dbReference>
<evidence type="ECO:0000313" key="4">
    <source>
        <dbReference type="Proteomes" id="UP001288320"/>
    </source>
</evidence>
<dbReference type="RefSeq" id="WP_101595528.1">
    <property type="nucleotide sequence ID" value="NZ_CAUPFC010000007.1"/>
</dbReference>
<accession>A0AAW9HB58</accession>
<feature type="region of interest" description="Disordered" evidence="1">
    <location>
        <begin position="554"/>
        <end position="573"/>
    </location>
</feature>
<dbReference type="InterPro" id="IPR035901">
    <property type="entry name" value="GIY-YIG_endonuc_sf"/>
</dbReference>
<dbReference type="InterPro" id="IPR013520">
    <property type="entry name" value="Ribonucl_H"/>
</dbReference>
<sequence>MTARHIPPPGGRIDTEPIEVYRSGRPLLPRQLEFADLGTPLEEVTFVVVDVETTGGRPGAHSLTEIGAVKVCGGEVVQEFSSLVNPGVPIPAQITVLTGITTAMTVSAPPLSEVLPAFLNFLEADVPALDGGAPVSGGGTPVPSSRVPARNRAAEPPVLVAHNAHFDMSHLRGACEAIDVAWPRLRVLDTLGLARRIFTRDEVPNHKLSTLAGYCRAAVQPSHRALDDARATVDVLHAMIGRLGPLGVTHIEDLLTASNPVPARRRRRAVLADHVPHGPGSYRFIGPNSEVLYVGSSGNMYRRVRQYFTAAEKRRRMAEMVELATRVETTPTATLLEARVVELRDITRFDPPYNRRSRRPQTRTWISLDTTPVARLKITRSCSATEVANSLGPFGSRSAARRAAELIGDEAGLNPAGLNVPRKADLSDCPCRFASHAPCYLAPRGTVNTAAVAISRARRLLAGSLAEVWDHQMARIARLAGAERFEEAGVERDRLSALLTAAQRRELLVPLWQASCVVAASKRGDHWEIILASYGRLLATATVSEARDVPEHAAALRSATPLPEAPARAAEHAHPEETQLLAAWLADPRSRVLAIEGEVPLAVPLASAHRFAASFPGAEESPDLAER</sequence>
<dbReference type="InterPro" id="IPR012337">
    <property type="entry name" value="RNaseH-like_sf"/>
</dbReference>
<dbReference type="NCBIfam" id="NF005907">
    <property type="entry name" value="PRK07883.1-5"/>
    <property type="match status" value="1"/>
</dbReference>
<keyword evidence="3" id="KW-0378">Hydrolase</keyword>
<dbReference type="GeneID" id="92814346"/>
<dbReference type="Pfam" id="PF00929">
    <property type="entry name" value="RNase_T"/>
    <property type="match status" value="2"/>
</dbReference>
<dbReference type="SMART" id="SM00465">
    <property type="entry name" value="GIYc"/>
    <property type="match status" value="1"/>
</dbReference>
<feature type="compositionally biased region" description="Low complexity" evidence="1">
    <location>
        <begin position="559"/>
        <end position="568"/>
    </location>
</feature>
<name>A0AAW9HB58_9ACTO</name>
<dbReference type="Gene3D" id="3.30.420.10">
    <property type="entry name" value="Ribonuclease H-like superfamily/Ribonuclease H"/>
    <property type="match status" value="1"/>
</dbReference>
<protein>
    <submittedName>
        <fullName evidence="3">DEDD exonuclease domain-containing protein</fullName>
    </submittedName>
</protein>
<dbReference type="AlphaFoldDB" id="A0AAW9HB58"/>
<feature type="domain" description="GIY-YIG" evidence="2">
    <location>
        <begin position="277"/>
        <end position="355"/>
    </location>
</feature>
<dbReference type="Gene3D" id="3.40.1440.10">
    <property type="entry name" value="GIY-YIG endonuclease"/>
    <property type="match status" value="1"/>
</dbReference>
<dbReference type="Proteomes" id="UP001288320">
    <property type="component" value="Unassembled WGS sequence"/>
</dbReference>